<organism evidence="1 2">
    <name type="scientific">Methylorubrum extorquens (strain ATCC 14718 / DSM 1338 / JCM 2805 / NCIMB 9133 / AM1)</name>
    <name type="common">Methylobacterium extorquens</name>
    <dbReference type="NCBI Taxonomy" id="272630"/>
    <lineage>
        <taxon>Bacteria</taxon>
        <taxon>Pseudomonadati</taxon>
        <taxon>Pseudomonadota</taxon>
        <taxon>Alphaproteobacteria</taxon>
        <taxon>Hyphomicrobiales</taxon>
        <taxon>Methylobacteriaceae</taxon>
        <taxon>Methylorubrum</taxon>
    </lineage>
</organism>
<gene>
    <name evidence="1" type="ordered locus">MexAM1_META1p4446</name>
</gene>
<protein>
    <submittedName>
        <fullName evidence="1">Uncharacterized protein</fullName>
    </submittedName>
</protein>
<sequence length="20" mass="2155">MVDLGLTEAERPRRIAADAA</sequence>
<dbReference type="Proteomes" id="UP000009081">
    <property type="component" value="Chromosome"/>
</dbReference>
<evidence type="ECO:0000313" key="1">
    <source>
        <dbReference type="EMBL" id="ACS42077.1"/>
    </source>
</evidence>
<keyword evidence="2" id="KW-1185">Reference proteome</keyword>
<evidence type="ECO:0000313" key="2">
    <source>
        <dbReference type="Proteomes" id="UP000009081"/>
    </source>
</evidence>
<dbReference type="HOGENOM" id="CLU_3428264_0_0_5"/>
<name>C5AQ17_METEA</name>
<proteinExistence type="predicted"/>
<accession>C5AQ17</accession>
<dbReference type="EMBL" id="CP001510">
    <property type="protein sequence ID" value="ACS42077.1"/>
    <property type="molecule type" value="Genomic_DNA"/>
</dbReference>
<dbReference type="KEGG" id="mea:Mex_1p4446"/>
<reference evidence="1 2" key="1">
    <citation type="journal article" date="2009" name="PLoS ONE">
        <title>Methylobacterium genome sequences: a reference blueprint to investigate microbial metabolism of C1 compounds from natural and industrial sources.</title>
        <authorList>
            <person name="Vuilleumier S."/>
            <person name="Chistoserdova L."/>
            <person name="Lee M.-C."/>
            <person name="Bringel F."/>
            <person name="Lajus A."/>
            <person name="Zhou Y."/>
            <person name="Gourion B."/>
            <person name="Barbe V."/>
            <person name="Chang J."/>
            <person name="Cruveiller S."/>
            <person name="Dossat C."/>
            <person name="Gillett W."/>
            <person name="Gruffaz C."/>
            <person name="Haugen E."/>
            <person name="Hourcade E."/>
            <person name="Levy R."/>
            <person name="Mangenot S."/>
            <person name="Muller E."/>
            <person name="Nadalig T."/>
            <person name="Pagni M."/>
            <person name="Penny C."/>
            <person name="Peyraud R."/>
            <person name="Robinson D.G."/>
            <person name="Roche D."/>
            <person name="Rouy Z."/>
            <person name="Saenampechek C."/>
            <person name="Salvignol G."/>
            <person name="Vallenet D."/>
            <person name="Wu Z."/>
            <person name="Marx C.J."/>
            <person name="Vorholt J.A."/>
            <person name="Olson M.V."/>
            <person name="Kaul R."/>
            <person name="Weissenbach J."/>
            <person name="Medigue C."/>
            <person name="Lidstrom M.E."/>
        </authorList>
    </citation>
    <scope>NUCLEOTIDE SEQUENCE [LARGE SCALE GENOMIC DNA]</scope>
    <source>
        <strain evidence="2">ATCC 14718 / DSM 1338 / JCM 2805 / NCIMB 9133 / AM1</strain>
    </source>
</reference>
<dbReference type="AlphaFoldDB" id="C5AQ17"/>